<sequence length="254" mass="28017">MPVDHQDVVAHFTSRAPTYDTSSSWCTDEALGALVLTLVPPEPTDRVLDVACGTGLVSRLFHGRVARVVGVDITTDMAAQAQTFLDELVIAPAENMPFPSDSFDTVVCRQGVQFMTLPDAVREMVRVTRPGGRVVLVHLCAYGDADSAEYFEVLRLRNPVRRSFFRPGDLGDLLRSAGCAEVRTERYVSAEDVDVWSDNGAIDEADREAIREVYRRGSPEFLRLHAVRQDNGRIIDNMLFVVAVGRKPIAGGPR</sequence>
<reference evidence="2" key="1">
    <citation type="journal article" date="2014" name="Int. J. Syst. Evol. Microbiol.">
        <title>Complete genome sequence of Corynebacterium casei LMG S-19264T (=DSM 44701T), isolated from a smear-ripened cheese.</title>
        <authorList>
            <consortium name="US DOE Joint Genome Institute (JGI-PGF)"/>
            <person name="Walter F."/>
            <person name="Albersmeier A."/>
            <person name="Kalinowski J."/>
            <person name="Ruckert C."/>
        </authorList>
    </citation>
    <scope>NUCLEOTIDE SEQUENCE</scope>
    <source>
        <strain evidence="2">CGMCC 4.7299</strain>
    </source>
</reference>
<gene>
    <name evidence="2" type="ORF">GCM10012284_26060</name>
</gene>
<keyword evidence="3" id="KW-1185">Reference proteome</keyword>
<dbReference type="SUPFAM" id="SSF53335">
    <property type="entry name" value="S-adenosyl-L-methionine-dependent methyltransferases"/>
    <property type="match status" value="1"/>
</dbReference>
<dbReference type="PANTHER" id="PTHR43591:SF24">
    <property type="entry name" value="2-METHOXY-6-POLYPRENYL-1,4-BENZOQUINOL METHYLASE, MITOCHONDRIAL"/>
    <property type="match status" value="1"/>
</dbReference>
<organism evidence="2 3">
    <name type="scientific">Mangrovihabitans endophyticus</name>
    <dbReference type="NCBI Taxonomy" id="1751298"/>
    <lineage>
        <taxon>Bacteria</taxon>
        <taxon>Bacillati</taxon>
        <taxon>Actinomycetota</taxon>
        <taxon>Actinomycetes</taxon>
        <taxon>Micromonosporales</taxon>
        <taxon>Micromonosporaceae</taxon>
        <taxon>Mangrovihabitans</taxon>
    </lineage>
</organism>
<dbReference type="AlphaFoldDB" id="A0A8J3FNA3"/>
<dbReference type="GO" id="GO:0008757">
    <property type="term" value="F:S-adenosylmethionine-dependent methyltransferase activity"/>
    <property type="evidence" value="ECO:0007669"/>
    <property type="project" value="InterPro"/>
</dbReference>
<evidence type="ECO:0000313" key="2">
    <source>
        <dbReference type="EMBL" id="GGK90994.1"/>
    </source>
</evidence>
<evidence type="ECO:0000313" key="3">
    <source>
        <dbReference type="Proteomes" id="UP000656042"/>
    </source>
</evidence>
<dbReference type="Proteomes" id="UP000656042">
    <property type="component" value="Unassembled WGS sequence"/>
</dbReference>
<protein>
    <recommendedName>
        <fullName evidence="1">Methyltransferase type 11 domain-containing protein</fullName>
    </recommendedName>
</protein>
<dbReference type="EMBL" id="BMMX01000009">
    <property type="protein sequence ID" value="GGK90994.1"/>
    <property type="molecule type" value="Genomic_DNA"/>
</dbReference>
<dbReference type="RefSeq" id="WP_189079440.1">
    <property type="nucleotide sequence ID" value="NZ_BMMX01000009.1"/>
</dbReference>
<proteinExistence type="predicted"/>
<dbReference type="Pfam" id="PF08241">
    <property type="entry name" value="Methyltransf_11"/>
    <property type="match status" value="1"/>
</dbReference>
<name>A0A8J3FNA3_9ACTN</name>
<dbReference type="CDD" id="cd02440">
    <property type="entry name" value="AdoMet_MTases"/>
    <property type="match status" value="1"/>
</dbReference>
<dbReference type="InterPro" id="IPR013216">
    <property type="entry name" value="Methyltransf_11"/>
</dbReference>
<comment type="caution">
    <text evidence="2">The sequence shown here is derived from an EMBL/GenBank/DDBJ whole genome shotgun (WGS) entry which is preliminary data.</text>
</comment>
<dbReference type="Gene3D" id="3.40.50.150">
    <property type="entry name" value="Vaccinia Virus protein VP39"/>
    <property type="match status" value="1"/>
</dbReference>
<evidence type="ECO:0000259" key="1">
    <source>
        <dbReference type="Pfam" id="PF08241"/>
    </source>
</evidence>
<accession>A0A8J3FNA3</accession>
<dbReference type="PANTHER" id="PTHR43591">
    <property type="entry name" value="METHYLTRANSFERASE"/>
    <property type="match status" value="1"/>
</dbReference>
<reference evidence="2" key="2">
    <citation type="submission" date="2020-09" db="EMBL/GenBank/DDBJ databases">
        <authorList>
            <person name="Sun Q."/>
            <person name="Zhou Y."/>
        </authorList>
    </citation>
    <scope>NUCLEOTIDE SEQUENCE</scope>
    <source>
        <strain evidence="2">CGMCC 4.7299</strain>
    </source>
</reference>
<dbReference type="InterPro" id="IPR029063">
    <property type="entry name" value="SAM-dependent_MTases_sf"/>
</dbReference>
<feature type="domain" description="Methyltransferase type 11" evidence="1">
    <location>
        <begin position="48"/>
        <end position="136"/>
    </location>
</feature>